<feature type="region of interest" description="Disordered" evidence="1">
    <location>
        <begin position="427"/>
        <end position="452"/>
    </location>
</feature>
<gene>
    <name evidence="2" type="ORF">B0T18DRAFT_424676</name>
</gene>
<accession>A0AA40FAI5</accession>
<evidence type="ECO:0000313" key="3">
    <source>
        <dbReference type="Proteomes" id="UP001172155"/>
    </source>
</evidence>
<feature type="compositionally biased region" description="Pro residues" evidence="1">
    <location>
        <begin position="358"/>
        <end position="371"/>
    </location>
</feature>
<sequence>MAVGLDGFEKKLDKLERFFKKRRGFARGFLALDGCPASRAAMSDTVFRTFPQPSFIRPTSTRMLAREELSPNSRRFNRSGSLPENYTDSSSETSSQLAPQTTTESHHVEPRSSLSLVHPPRIPRRTSSLSPGRRSASLASLGELLELSFAPSKSQAATMELVKARQRSGSVSPKTPPKNNNQYSDSLIQPPISRSCYLASLATPPPSVEHDKPFGPEAMSYQKPLALLPPAQLTPAPSPRLIPLPEPGADELKMETKSAAQRPQSLDVSALIIKSQRKILRRSTSLSMLQIPNPKKRMHPVLREPSLGDFLTLSDDDIADNALAAASTPSAPAALASPATPTASRVVVVSNPPSFALPPNPPCPSTPPGPAVPAQNSTGSRLLTLSPPLASRSATSAAFEAARIATKYKFDLVYVVNLWPNHMVSSRDWPAGPPSPPATPETCDSGASITSPRSARVGMNGRLLAAHGLQKVPSPFRIVAPVHMKVLRSDSWLEFRAEDAAPEEFQHGFMHSFFTGHCPNPETRGMEMPKTRRGPVPNRGIIFAAYRLPHSEGVVQPEVNIDELQDDAGNLVNMLLNRHQATTRSCITVPAPSNALVRA</sequence>
<name>A0AA40FAI5_9PEZI</name>
<dbReference type="Proteomes" id="UP001172155">
    <property type="component" value="Unassembled WGS sequence"/>
</dbReference>
<comment type="caution">
    <text evidence="2">The sequence shown here is derived from an EMBL/GenBank/DDBJ whole genome shotgun (WGS) entry which is preliminary data.</text>
</comment>
<organism evidence="2 3">
    <name type="scientific">Schizothecium vesticola</name>
    <dbReference type="NCBI Taxonomy" id="314040"/>
    <lineage>
        <taxon>Eukaryota</taxon>
        <taxon>Fungi</taxon>
        <taxon>Dikarya</taxon>
        <taxon>Ascomycota</taxon>
        <taxon>Pezizomycotina</taxon>
        <taxon>Sordariomycetes</taxon>
        <taxon>Sordariomycetidae</taxon>
        <taxon>Sordariales</taxon>
        <taxon>Schizotheciaceae</taxon>
        <taxon>Schizothecium</taxon>
    </lineage>
</organism>
<feature type="region of interest" description="Disordered" evidence="1">
    <location>
        <begin position="158"/>
        <end position="187"/>
    </location>
</feature>
<protein>
    <submittedName>
        <fullName evidence="2">Uncharacterized protein</fullName>
    </submittedName>
</protein>
<evidence type="ECO:0000256" key="1">
    <source>
        <dbReference type="SAM" id="MobiDB-lite"/>
    </source>
</evidence>
<feature type="compositionally biased region" description="Polar residues" evidence="1">
    <location>
        <begin position="374"/>
        <end position="383"/>
    </location>
</feature>
<feature type="compositionally biased region" description="Polar residues" evidence="1">
    <location>
        <begin position="167"/>
        <end position="187"/>
    </location>
</feature>
<dbReference type="AlphaFoldDB" id="A0AA40FAI5"/>
<reference evidence="2" key="1">
    <citation type="submission" date="2023-06" db="EMBL/GenBank/DDBJ databases">
        <title>Genome-scale phylogeny and comparative genomics of the fungal order Sordariales.</title>
        <authorList>
            <consortium name="Lawrence Berkeley National Laboratory"/>
            <person name="Hensen N."/>
            <person name="Bonometti L."/>
            <person name="Westerberg I."/>
            <person name="Brannstrom I.O."/>
            <person name="Guillou S."/>
            <person name="Cros-Aarteil S."/>
            <person name="Calhoun S."/>
            <person name="Haridas S."/>
            <person name="Kuo A."/>
            <person name="Mondo S."/>
            <person name="Pangilinan J."/>
            <person name="Riley R."/>
            <person name="LaButti K."/>
            <person name="Andreopoulos B."/>
            <person name="Lipzen A."/>
            <person name="Chen C."/>
            <person name="Yanf M."/>
            <person name="Daum C."/>
            <person name="Ng V."/>
            <person name="Clum A."/>
            <person name="Steindorff A."/>
            <person name="Ohm R."/>
            <person name="Martin F."/>
            <person name="Silar P."/>
            <person name="Natvig D."/>
            <person name="Lalanne C."/>
            <person name="Gautier V."/>
            <person name="Ament-velasquez S.L."/>
            <person name="Kruys A."/>
            <person name="Hutchinson M.I."/>
            <person name="Powell A.J."/>
            <person name="Barry K."/>
            <person name="Miller A.N."/>
            <person name="Grigoriev I.V."/>
            <person name="Debuchy R."/>
            <person name="Gladieux P."/>
            <person name="Thoren M.H."/>
            <person name="Johannesson H."/>
        </authorList>
    </citation>
    <scope>NUCLEOTIDE SEQUENCE</scope>
    <source>
        <strain evidence="2">SMH3187-1</strain>
    </source>
</reference>
<keyword evidence="3" id="KW-1185">Reference proteome</keyword>
<dbReference type="EMBL" id="JAUKUD010000001">
    <property type="protein sequence ID" value="KAK0754257.1"/>
    <property type="molecule type" value="Genomic_DNA"/>
</dbReference>
<feature type="region of interest" description="Disordered" evidence="1">
    <location>
        <begin position="68"/>
        <end position="134"/>
    </location>
</feature>
<evidence type="ECO:0000313" key="2">
    <source>
        <dbReference type="EMBL" id="KAK0754257.1"/>
    </source>
</evidence>
<feature type="compositionally biased region" description="Polar residues" evidence="1">
    <location>
        <begin position="70"/>
        <end position="103"/>
    </location>
</feature>
<feature type="region of interest" description="Disordered" evidence="1">
    <location>
        <begin position="358"/>
        <end position="383"/>
    </location>
</feature>
<proteinExistence type="predicted"/>